<dbReference type="SUPFAM" id="SSF50978">
    <property type="entry name" value="WD40 repeat-like"/>
    <property type="match status" value="1"/>
</dbReference>
<keyword evidence="5" id="KW-1185">Reference proteome</keyword>
<accession>A0A0M0K8X8</accession>
<evidence type="ECO:0000313" key="5">
    <source>
        <dbReference type="Proteomes" id="UP000037460"/>
    </source>
</evidence>
<dbReference type="Pfam" id="PF00400">
    <property type="entry name" value="WD40"/>
    <property type="match status" value="2"/>
</dbReference>
<evidence type="ECO:0000256" key="1">
    <source>
        <dbReference type="ARBA" id="ARBA00022468"/>
    </source>
</evidence>
<reference evidence="5" key="1">
    <citation type="journal article" date="2015" name="PLoS Genet.">
        <title>Genome Sequence and Transcriptome Analyses of Chrysochromulina tobin: Metabolic Tools for Enhanced Algal Fitness in the Prominent Order Prymnesiales (Haptophyceae).</title>
        <authorList>
            <person name="Hovde B.T."/>
            <person name="Deodato C.R."/>
            <person name="Hunsperger H.M."/>
            <person name="Ryken S.A."/>
            <person name="Yost W."/>
            <person name="Jha R.K."/>
            <person name="Patterson J."/>
            <person name="Monnat R.J. Jr."/>
            <person name="Barlow S.B."/>
            <person name="Starkenburg S.R."/>
            <person name="Cattolico R.A."/>
        </authorList>
    </citation>
    <scope>NUCLEOTIDE SEQUENCE</scope>
    <source>
        <strain evidence="5">CCMP291</strain>
    </source>
</reference>
<comment type="caution">
    <text evidence="4">The sequence shown here is derived from an EMBL/GenBank/DDBJ whole genome shotgun (WGS) entry which is preliminary data.</text>
</comment>
<name>A0A0M0K8X8_9EUKA</name>
<dbReference type="SMART" id="SM00320">
    <property type="entry name" value="WD40"/>
    <property type="match status" value="2"/>
</dbReference>
<dbReference type="GO" id="GO:0048471">
    <property type="term" value="C:perinuclear region of cytoplasm"/>
    <property type="evidence" value="ECO:0007669"/>
    <property type="project" value="TreeGrafter"/>
</dbReference>
<keyword evidence="1" id="KW-0343">GTPase activation</keyword>
<keyword evidence="3" id="KW-0677">Repeat</keyword>
<dbReference type="InterPro" id="IPR015943">
    <property type="entry name" value="WD40/YVTN_repeat-like_dom_sf"/>
</dbReference>
<dbReference type="SUPFAM" id="SSF52047">
    <property type="entry name" value="RNI-like"/>
    <property type="match status" value="1"/>
</dbReference>
<dbReference type="PANTHER" id="PTHR24113:SF12">
    <property type="entry name" value="RAN GTPASE-ACTIVATING PROTEIN 1"/>
    <property type="match status" value="1"/>
</dbReference>
<dbReference type="Gene3D" id="2.130.10.10">
    <property type="entry name" value="YVTN repeat-like/Quinoprotein amine dehydrogenase"/>
    <property type="match status" value="2"/>
</dbReference>
<dbReference type="Proteomes" id="UP000037460">
    <property type="component" value="Unassembled WGS sequence"/>
</dbReference>
<proteinExistence type="predicted"/>
<dbReference type="GO" id="GO:0005829">
    <property type="term" value="C:cytosol"/>
    <property type="evidence" value="ECO:0007669"/>
    <property type="project" value="TreeGrafter"/>
</dbReference>
<dbReference type="GO" id="GO:0031267">
    <property type="term" value="F:small GTPase binding"/>
    <property type="evidence" value="ECO:0007669"/>
    <property type="project" value="TreeGrafter"/>
</dbReference>
<keyword evidence="2" id="KW-0433">Leucine-rich repeat</keyword>
<dbReference type="OrthoDB" id="190105at2759"/>
<evidence type="ECO:0000313" key="4">
    <source>
        <dbReference type="EMBL" id="KOO35259.1"/>
    </source>
</evidence>
<evidence type="ECO:0000256" key="3">
    <source>
        <dbReference type="ARBA" id="ARBA00022737"/>
    </source>
</evidence>
<dbReference type="InterPro" id="IPR036322">
    <property type="entry name" value="WD40_repeat_dom_sf"/>
</dbReference>
<organism evidence="4 5">
    <name type="scientific">Chrysochromulina tobinii</name>
    <dbReference type="NCBI Taxonomy" id="1460289"/>
    <lineage>
        <taxon>Eukaryota</taxon>
        <taxon>Haptista</taxon>
        <taxon>Haptophyta</taxon>
        <taxon>Prymnesiophyceae</taxon>
        <taxon>Prymnesiales</taxon>
        <taxon>Chrysochromulinaceae</taxon>
        <taxon>Chrysochromulina</taxon>
    </lineage>
</organism>
<dbReference type="AlphaFoldDB" id="A0A0M0K8X8"/>
<dbReference type="Gene3D" id="3.80.10.10">
    <property type="entry name" value="Ribonuclease Inhibitor"/>
    <property type="match status" value="1"/>
</dbReference>
<evidence type="ECO:0000256" key="2">
    <source>
        <dbReference type="ARBA" id="ARBA00022614"/>
    </source>
</evidence>
<dbReference type="InterPro" id="IPR001611">
    <property type="entry name" value="Leu-rich_rpt"/>
</dbReference>
<sequence length="406" mass="44821">MIPSMSIGYNAITEKGASLLARSISSGRVCIQRLNLRGNKIGRDGAVALLEGLMVAHSPTSLLDLSDNQAMCKYSMVAVAVVCKWLTTAGSPLRSLKLGQNQLCGVNWKGWGEYTSVAVEALCEALTKPACMLKDLRIFGNCWGNKDAHKLAMAIASCNQWPSAAPLDMLDMRWNEMGSDAIEALLAAATDACTVEHMPQRLRCGATLNAHTNWGETLLHDEKYMYSGSQDQTIRKWRRSDLRCEAVLKGHEMGVGPGEDQHQCRGTLVGHKGAIWMLQYDEEIGRPPRDGTLFSSGIDKMVKVWKPPGSWGEEWHGLREAAKWVSLSVSNNHIYDEGIGKLVKESKSGSRKTVATTEHYSIKVHEVRSMLEMCHEFFGDAELMLLSELLLLNPSSISRRMPSSRA</sequence>
<dbReference type="PANTHER" id="PTHR24113">
    <property type="entry name" value="RAN GTPASE-ACTIVATING PROTEIN 1"/>
    <property type="match status" value="1"/>
</dbReference>
<protein>
    <submittedName>
        <fullName evidence="4">Uncharacterized protein</fullName>
    </submittedName>
</protein>
<dbReference type="EMBL" id="JWZX01000932">
    <property type="protein sequence ID" value="KOO35259.1"/>
    <property type="molecule type" value="Genomic_DNA"/>
</dbReference>
<dbReference type="Pfam" id="PF13516">
    <property type="entry name" value="LRR_6"/>
    <property type="match status" value="1"/>
</dbReference>
<gene>
    <name evidence="4" type="ORF">Ctob_015768</name>
</gene>
<dbReference type="GO" id="GO:0005096">
    <property type="term" value="F:GTPase activator activity"/>
    <property type="evidence" value="ECO:0007669"/>
    <property type="project" value="UniProtKB-KW"/>
</dbReference>
<dbReference type="InterPro" id="IPR027038">
    <property type="entry name" value="RanGap"/>
</dbReference>
<dbReference type="InterPro" id="IPR032675">
    <property type="entry name" value="LRR_dom_sf"/>
</dbReference>
<dbReference type="GO" id="GO:0005634">
    <property type="term" value="C:nucleus"/>
    <property type="evidence" value="ECO:0007669"/>
    <property type="project" value="TreeGrafter"/>
</dbReference>
<dbReference type="InterPro" id="IPR001680">
    <property type="entry name" value="WD40_rpt"/>
</dbReference>
<dbReference type="GO" id="GO:0006913">
    <property type="term" value="P:nucleocytoplasmic transport"/>
    <property type="evidence" value="ECO:0007669"/>
    <property type="project" value="TreeGrafter"/>
</dbReference>